<reference evidence="3 4" key="1">
    <citation type="journal article" date="2018" name="Mol. Plant">
        <title>The genome of Artemisia annua provides insight into the evolution of Asteraceae family and artemisinin biosynthesis.</title>
        <authorList>
            <person name="Shen Q."/>
            <person name="Zhang L."/>
            <person name="Liao Z."/>
            <person name="Wang S."/>
            <person name="Yan T."/>
            <person name="Shi P."/>
            <person name="Liu M."/>
            <person name="Fu X."/>
            <person name="Pan Q."/>
            <person name="Wang Y."/>
            <person name="Lv Z."/>
            <person name="Lu X."/>
            <person name="Zhang F."/>
            <person name="Jiang W."/>
            <person name="Ma Y."/>
            <person name="Chen M."/>
            <person name="Hao X."/>
            <person name="Li L."/>
            <person name="Tang Y."/>
            <person name="Lv G."/>
            <person name="Zhou Y."/>
            <person name="Sun X."/>
            <person name="Brodelius P.E."/>
            <person name="Rose J.K.C."/>
            <person name="Tang K."/>
        </authorList>
    </citation>
    <scope>NUCLEOTIDE SEQUENCE [LARGE SCALE GENOMIC DNA]</scope>
    <source>
        <strain evidence="4">cv. Huhao1</strain>
        <tissue evidence="3">Leaf</tissue>
    </source>
</reference>
<comment type="caution">
    <text evidence="3">The sequence shown here is derived from an EMBL/GenBank/DDBJ whole genome shotgun (WGS) entry which is preliminary data.</text>
</comment>
<dbReference type="PANTHER" id="PTHR11697:SF230">
    <property type="entry name" value="ZINC FINGER, MYM DOMAIN CONTAINING 1"/>
    <property type="match status" value="1"/>
</dbReference>
<sequence>MSYCRYSRTPLSSFWFRDFTFGVSSQEVNKNKAKKKSNNEGEEDYSTSVISLYEFSNNEESVKQTGLLDPKRIALEISYVCYLKRINHLIQDKIPLQKNAPVVTMVKNKTITSFFKRTNEEQQVEGIDDEIQESKRQKGSTSEPVIGPAACNEQPSEIPQANINEVDINIDHIVLLVEKYYPTDFTEQERNQLVCQLETFQVERINNAKLSEVATLSDLRQTLIETGKNSMYDLVERVCRLLLTLPVATATTERGFSAMKIFKNRLRNKMSDENLAKSMVIYIEKEIADKFDSESIIEEFKGLKGVQSLGRLARFPSFIDLRLLHLSNFLHLSLPLPSTSNHRVKYMWVSYNLEFRLLRRTGRHAHK</sequence>
<dbReference type="Pfam" id="PF05699">
    <property type="entry name" value="Dimer_Tnp_hAT"/>
    <property type="match status" value="1"/>
</dbReference>
<dbReference type="AlphaFoldDB" id="A0A2U1N490"/>
<dbReference type="PANTHER" id="PTHR11697">
    <property type="entry name" value="GENERAL TRANSCRIPTION FACTOR 2-RELATED ZINC FINGER PROTEIN"/>
    <property type="match status" value="1"/>
</dbReference>
<protein>
    <submittedName>
        <fullName evidence="3">DUF659 domain-containing protein</fullName>
    </submittedName>
</protein>
<evidence type="ECO:0000313" key="4">
    <source>
        <dbReference type="Proteomes" id="UP000245207"/>
    </source>
</evidence>
<feature type="region of interest" description="Disordered" evidence="1">
    <location>
        <begin position="122"/>
        <end position="149"/>
    </location>
</feature>
<feature type="domain" description="HAT C-terminal dimerisation" evidence="2">
    <location>
        <begin position="228"/>
        <end position="286"/>
    </location>
</feature>
<keyword evidence="4" id="KW-1185">Reference proteome</keyword>
<gene>
    <name evidence="3" type="ORF">CTI12_AA309740</name>
</gene>
<evidence type="ECO:0000256" key="1">
    <source>
        <dbReference type="SAM" id="MobiDB-lite"/>
    </source>
</evidence>
<evidence type="ECO:0000313" key="3">
    <source>
        <dbReference type="EMBL" id="PWA68264.1"/>
    </source>
</evidence>
<dbReference type="STRING" id="35608.A0A2U1N490"/>
<dbReference type="EMBL" id="PKPP01003674">
    <property type="protein sequence ID" value="PWA68264.1"/>
    <property type="molecule type" value="Genomic_DNA"/>
</dbReference>
<feature type="compositionally biased region" description="Acidic residues" evidence="1">
    <location>
        <begin position="122"/>
        <end position="131"/>
    </location>
</feature>
<dbReference type="InterPro" id="IPR008906">
    <property type="entry name" value="HATC_C_dom"/>
</dbReference>
<organism evidence="3 4">
    <name type="scientific">Artemisia annua</name>
    <name type="common">Sweet wormwood</name>
    <dbReference type="NCBI Taxonomy" id="35608"/>
    <lineage>
        <taxon>Eukaryota</taxon>
        <taxon>Viridiplantae</taxon>
        <taxon>Streptophyta</taxon>
        <taxon>Embryophyta</taxon>
        <taxon>Tracheophyta</taxon>
        <taxon>Spermatophyta</taxon>
        <taxon>Magnoliopsida</taxon>
        <taxon>eudicotyledons</taxon>
        <taxon>Gunneridae</taxon>
        <taxon>Pentapetalae</taxon>
        <taxon>asterids</taxon>
        <taxon>campanulids</taxon>
        <taxon>Asterales</taxon>
        <taxon>Asteraceae</taxon>
        <taxon>Asteroideae</taxon>
        <taxon>Anthemideae</taxon>
        <taxon>Artemisiinae</taxon>
        <taxon>Artemisia</taxon>
    </lineage>
</organism>
<dbReference type="GO" id="GO:0046983">
    <property type="term" value="F:protein dimerization activity"/>
    <property type="evidence" value="ECO:0007669"/>
    <property type="project" value="InterPro"/>
</dbReference>
<proteinExistence type="predicted"/>
<dbReference type="OrthoDB" id="118159at2759"/>
<name>A0A2U1N490_ARTAN</name>
<accession>A0A2U1N490</accession>
<dbReference type="InterPro" id="IPR055298">
    <property type="entry name" value="AtLOH3-like"/>
</dbReference>
<evidence type="ECO:0000259" key="2">
    <source>
        <dbReference type="Pfam" id="PF05699"/>
    </source>
</evidence>
<dbReference type="Proteomes" id="UP000245207">
    <property type="component" value="Unassembled WGS sequence"/>
</dbReference>